<gene>
    <name evidence="5" type="ORF">IHE55_00125</name>
</gene>
<dbReference type="InterPro" id="IPR023439">
    <property type="entry name" value="Mal_deCO2ase/Cit_lyase_ACP"/>
</dbReference>
<comment type="subcellular location">
    <subcellularLocation>
        <location evidence="1">Cytoplasm</location>
    </subcellularLocation>
</comment>
<organism evidence="5 6">
    <name type="scientific">Streptomyces pactum</name>
    <dbReference type="NCBI Taxonomy" id="68249"/>
    <lineage>
        <taxon>Bacteria</taxon>
        <taxon>Bacillati</taxon>
        <taxon>Actinomycetota</taxon>
        <taxon>Actinomycetes</taxon>
        <taxon>Kitasatosporales</taxon>
        <taxon>Streptomycetaceae</taxon>
        <taxon>Streptomyces</taxon>
    </lineage>
</organism>
<dbReference type="RefSeq" id="WP_197987134.1">
    <property type="nucleotide sequence ID" value="NZ_JACYXC010000001.1"/>
</dbReference>
<evidence type="ECO:0000256" key="4">
    <source>
        <dbReference type="SAM" id="MobiDB-lite"/>
    </source>
</evidence>
<comment type="caution">
    <text evidence="5">The sequence shown here is derived from an EMBL/GenBank/DDBJ whole genome shotgun (WGS) entry which is preliminary data.</text>
</comment>
<evidence type="ECO:0000256" key="1">
    <source>
        <dbReference type="ARBA" id="ARBA00004496"/>
    </source>
</evidence>
<accession>A0ABS0NDL8</accession>
<dbReference type="GO" id="GO:0016829">
    <property type="term" value="F:lyase activity"/>
    <property type="evidence" value="ECO:0007669"/>
    <property type="project" value="UniProtKB-KW"/>
</dbReference>
<reference evidence="5 6" key="1">
    <citation type="submission" date="2020-09" db="EMBL/GenBank/DDBJ databases">
        <title>Biosynthesis of the nuclear factor of activated T cells inhibitor NFAT-133 and its congeners in Streptomyces pactum.</title>
        <authorList>
            <person name="Zhou W."/>
            <person name="Posri P."/>
            <person name="Abugrain M.E."/>
            <person name="Weisberg A.J."/>
            <person name="Chang J.H."/>
            <person name="Mahmud T."/>
        </authorList>
    </citation>
    <scope>NUCLEOTIDE SEQUENCE [LARGE SCALE GENOMIC DNA]</scope>
    <source>
        <strain evidence="5 6">ATCC 27456</strain>
    </source>
</reference>
<protein>
    <submittedName>
        <fullName evidence="5">Citrate lyase acyl carrier protein</fullName>
    </submittedName>
</protein>
<dbReference type="Pfam" id="PF06857">
    <property type="entry name" value="ACP"/>
    <property type="match status" value="1"/>
</dbReference>
<sequence>MTDSTTAHAVTVGTRQSGDVLVVLRPHPRLVLRVHSPVADLVGDRLRTLGLEALRAAGITAAGVEIHDNAASEWIVRARLRTAVRRWHAATAGEAQATTAPAREEKP</sequence>
<keyword evidence="2" id="KW-0963">Cytoplasm</keyword>
<feature type="compositionally biased region" description="Low complexity" evidence="4">
    <location>
        <begin position="89"/>
        <end position="101"/>
    </location>
</feature>
<dbReference type="Proteomes" id="UP000807371">
    <property type="component" value="Unassembled WGS sequence"/>
</dbReference>
<evidence type="ECO:0000313" key="5">
    <source>
        <dbReference type="EMBL" id="MBH5333292.1"/>
    </source>
</evidence>
<evidence type="ECO:0000313" key="6">
    <source>
        <dbReference type="Proteomes" id="UP000807371"/>
    </source>
</evidence>
<proteinExistence type="predicted"/>
<evidence type="ECO:0000256" key="3">
    <source>
        <dbReference type="ARBA" id="ARBA00022553"/>
    </source>
</evidence>
<keyword evidence="3" id="KW-0597">Phosphoprotein</keyword>
<evidence type="ECO:0000256" key="2">
    <source>
        <dbReference type="ARBA" id="ARBA00022490"/>
    </source>
</evidence>
<name>A0ABS0NDL8_9ACTN</name>
<keyword evidence="6" id="KW-1185">Reference proteome</keyword>
<dbReference type="EMBL" id="JACYXC010000001">
    <property type="protein sequence ID" value="MBH5333292.1"/>
    <property type="molecule type" value="Genomic_DNA"/>
</dbReference>
<keyword evidence="5" id="KW-0456">Lyase</keyword>
<feature type="region of interest" description="Disordered" evidence="4">
    <location>
        <begin position="88"/>
        <end position="107"/>
    </location>
</feature>